<gene>
    <name evidence="2" type="ORF">C1645_731275</name>
</gene>
<dbReference type="STRING" id="658196.A0A397TPT1"/>
<feature type="domain" description="C2H2-type" evidence="1">
    <location>
        <begin position="52"/>
        <end position="76"/>
    </location>
</feature>
<evidence type="ECO:0000313" key="2">
    <source>
        <dbReference type="EMBL" id="RIA98926.1"/>
    </source>
</evidence>
<comment type="caution">
    <text evidence="2">The sequence shown here is derived from an EMBL/GenBank/DDBJ whole genome shotgun (WGS) entry which is preliminary data.</text>
</comment>
<name>A0A397TPT1_9GLOM</name>
<keyword evidence="3" id="KW-1185">Reference proteome</keyword>
<dbReference type="SMART" id="SM00355">
    <property type="entry name" value="ZnF_C2H2"/>
    <property type="match status" value="3"/>
</dbReference>
<sequence length="291" mass="34154">MSESVNLMPFVCKWLDTHSDPQHFKTKEKLRNHIVQHDISFCKGSFREDTIYICPWKGCNKYQSSIIKLEDHLHQHIQQESFKCPICNHSRFDSPDTLSQHLIMNHNNSIVDSDTDYENEELNLGKVEDKNNVHVKKEDSKDEKDKIIPISNTTKLSYRDVLIKERVNENKNTEDLKSYEHEKAMWNSSCHDILIKGKVNENKNAEDLKSYKDEMTMWDLINKGIEIISLLPESPVNEYDFDNDDLPIAPRGKLTETEEEKLMWKAICENYKDTEAGKYFNKAFEMMKSKS</sequence>
<dbReference type="Gene3D" id="3.30.160.60">
    <property type="entry name" value="Classic Zinc Finger"/>
    <property type="match status" value="1"/>
</dbReference>
<dbReference type="AlphaFoldDB" id="A0A397TPT1"/>
<protein>
    <recommendedName>
        <fullName evidence="1">C2H2-type domain-containing protein</fullName>
    </recommendedName>
</protein>
<evidence type="ECO:0000259" key="1">
    <source>
        <dbReference type="SMART" id="SM00355"/>
    </source>
</evidence>
<evidence type="ECO:0000313" key="3">
    <source>
        <dbReference type="Proteomes" id="UP000265703"/>
    </source>
</evidence>
<dbReference type="EMBL" id="QKYT01000009">
    <property type="protein sequence ID" value="RIA98926.1"/>
    <property type="molecule type" value="Genomic_DNA"/>
</dbReference>
<feature type="domain" description="C2H2-type" evidence="1">
    <location>
        <begin position="82"/>
        <end position="106"/>
    </location>
</feature>
<feature type="domain" description="C2H2-type" evidence="1">
    <location>
        <begin position="10"/>
        <end position="37"/>
    </location>
</feature>
<dbReference type="InterPro" id="IPR013087">
    <property type="entry name" value="Znf_C2H2_type"/>
</dbReference>
<proteinExistence type="predicted"/>
<dbReference type="Proteomes" id="UP000265703">
    <property type="component" value="Unassembled WGS sequence"/>
</dbReference>
<reference evidence="2 3" key="1">
    <citation type="submission" date="2018-06" db="EMBL/GenBank/DDBJ databases">
        <title>Comparative genomics reveals the genomic features of Rhizophagus irregularis, R. cerebriforme, R. diaphanum and Gigaspora rosea, and their symbiotic lifestyle signature.</title>
        <authorList>
            <person name="Morin E."/>
            <person name="San Clemente H."/>
            <person name="Chen E.C.H."/>
            <person name="De La Providencia I."/>
            <person name="Hainaut M."/>
            <person name="Kuo A."/>
            <person name="Kohler A."/>
            <person name="Murat C."/>
            <person name="Tang N."/>
            <person name="Roy S."/>
            <person name="Loubradou J."/>
            <person name="Henrissat B."/>
            <person name="Grigoriev I.V."/>
            <person name="Corradi N."/>
            <person name="Roux C."/>
            <person name="Martin F.M."/>
        </authorList>
    </citation>
    <scope>NUCLEOTIDE SEQUENCE [LARGE SCALE GENOMIC DNA]</scope>
    <source>
        <strain evidence="2 3">DAOM 227022</strain>
    </source>
</reference>
<dbReference type="OrthoDB" id="2331496at2759"/>
<accession>A0A397TPT1</accession>
<organism evidence="2 3">
    <name type="scientific">Glomus cerebriforme</name>
    <dbReference type="NCBI Taxonomy" id="658196"/>
    <lineage>
        <taxon>Eukaryota</taxon>
        <taxon>Fungi</taxon>
        <taxon>Fungi incertae sedis</taxon>
        <taxon>Mucoromycota</taxon>
        <taxon>Glomeromycotina</taxon>
        <taxon>Glomeromycetes</taxon>
        <taxon>Glomerales</taxon>
        <taxon>Glomeraceae</taxon>
        <taxon>Glomus</taxon>
    </lineage>
</organism>